<proteinExistence type="predicted"/>
<keyword evidence="2" id="KW-0012">Acyltransferase</keyword>
<protein>
    <submittedName>
        <fullName evidence="5">3-oxoacyl-[acyl-carrier-protein] synthase-3</fullName>
    </submittedName>
</protein>
<feature type="domain" description="Beta-ketoacyl-[acyl-carrier-protein] synthase III N-terminal" evidence="4">
    <location>
        <begin position="108"/>
        <end position="183"/>
    </location>
</feature>
<gene>
    <name evidence="5" type="ORF">DFJ66_0214</name>
</gene>
<reference evidence="5 6" key="1">
    <citation type="submission" date="2018-10" db="EMBL/GenBank/DDBJ databases">
        <title>Sequencing the genomes of 1000 actinobacteria strains.</title>
        <authorList>
            <person name="Klenk H.-P."/>
        </authorList>
    </citation>
    <scope>NUCLEOTIDE SEQUENCE [LARGE SCALE GENOMIC DNA]</scope>
    <source>
        <strain evidence="5 6">DSM 43911</strain>
    </source>
</reference>
<accession>A0A495X0G5</accession>
<dbReference type="PANTHER" id="PTHR34069">
    <property type="entry name" value="3-OXOACYL-[ACYL-CARRIER-PROTEIN] SYNTHASE 3"/>
    <property type="match status" value="1"/>
</dbReference>
<keyword evidence="6" id="KW-1185">Reference proteome</keyword>
<dbReference type="Proteomes" id="UP000272729">
    <property type="component" value="Unassembled WGS sequence"/>
</dbReference>
<dbReference type="InterPro" id="IPR013747">
    <property type="entry name" value="ACP_syn_III_C"/>
</dbReference>
<dbReference type="SUPFAM" id="SSF53901">
    <property type="entry name" value="Thiolase-like"/>
    <property type="match status" value="1"/>
</dbReference>
<organism evidence="5 6">
    <name type="scientific">Saccharothrix variisporea</name>
    <dbReference type="NCBI Taxonomy" id="543527"/>
    <lineage>
        <taxon>Bacteria</taxon>
        <taxon>Bacillati</taxon>
        <taxon>Actinomycetota</taxon>
        <taxon>Actinomycetes</taxon>
        <taxon>Pseudonocardiales</taxon>
        <taxon>Pseudonocardiaceae</taxon>
        <taxon>Saccharothrix</taxon>
    </lineage>
</organism>
<dbReference type="Gene3D" id="3.40.47.10">
    <property type="match status" value="1"/>
</dbReference>
<dbReference type="OrthoDB" id="4758553at2"/>
<dbReference type="GO" id="GO:0044550">
    <property type="term" value="P:secondary metabolite biosynthetic process"/>
    <property type="evidence" value="ECO:0007669"/>
    <property type="project" value="TreeGrafter"/>
</dbReference>
<evidence type="ECO:0000313" key="5">
    <source>
        <dbReference type="EMBL" id="RKT67046.1"/>
    </source>
</evidence>
<dbReference type="Pfam" id="PF08545">
    <property type="entry name" value="ACP_syn_III"/>
    <property type="match status" value="1"/>
</dbReference>
<comment type="caution">
    <text evidence="5">The sequence shown here is derived from an EMBL/GenBank/DDBJ whole genome shotgun (WGS) entry which is preliminary data.</text>
</comment>
<evidence type="ECO:0000256" key="1">
    <source>
        <dbReference type="ARBA" id="ARBA00022679"/>
    </source>
</evidence>
<dbReference type="CDD" id="cd00830">
    <property type="entry name" value="KAS_III"/>
    <property type="match status" value="1"/>
</dbReference>
<evidence type="ECO:0000259" key="4">
    <source>
        <dbReference type="Pfam" id="PF08545"/>
    </source>
</evidence>
<dbReference type="GO" id="GO:0004315">
    <property type="term" value="F:3-oxoacyl-[acyl-carrier-protein] synthase activity"/>
    <property type="evidence" value="ECO:0007669"/>
    <property type="project" value="InterPro"/>
</dbReference>
<dbReference type="RefSeq" id="WP_121217060.1">
    <property type="nucleotide sequence ID" value="NZ_JBIUBA010000032.1"/>
</dbReference>
<sequence>MGTRLAGVAVHLPEQQVSTDEVERRVGPFAPPPGLIRRLTGIESRHVMRDDEQASDLAVAAARKLLADAGVEPGEVDLLLFASASQDMVEPATAHIVAAKLDLRCPVMDVKNACNSVLNAIEVADALISTGRYRTVLIASGEAPSRAVRWQVGGLREFLRAFPGYTMSDAGAAVLLTEGEAGVVGCGFTADSTQWDVGTLPGGGSQHPRDPEHTYFDLDGARLKNAFLGLGSGVLDDTLDRLGLTWDDFAVVAVHQVSLPYLEVFAERAGVPKDKLVVTLPAHGNPASASLPLQLVTAGRLGRCGPGDLVALVGLAGGVSLGLVVVRL</sequence>
<evidence type="ECO:0000259" key="3">
    <source>
        <dbReference type="Pfam" id="PF08541"/>
    </source>
</evidence>
<dbReference type="InterPro" id="IPR016039">
    <property type="entry name" value="Thiolase-like"/>
</dbReference>
<evidence type="ECO:0000256" key="2">
    <source>
        <dbReference type="ARBA" id="ARBA00023315"/>
    </source>
</evidence>
<dbReference type="InterPro" id="IPR013751">
    <property type="entry name" value="ACP_syn_III_N"/>
</dbReference>
<feature type="domain" description="Beta-ketoacyl-[acyl-carrier-protein] synthase III C-terminal" evidence="3">
    <location>
        <begin position="239"/>
        <end position="327"/>
    </location>
</feature>
<dbReference type="GO" id="GO:0006633">
    <property type="term" value="P:fatty acid biosynthetic process"/>
    <property type="evidence" value="ECO:0007669"/>
    <property type="project" value="InterPro"/>
</dbReference>
<dbReference type="PANTHER" id="PTHR34069:SF3">
    <property type="entry name" value="ACYL-COA:ACYL-COA ALKYLTRANSFERASE"/>
    <property type="match status" value="1"/>
</dbReference>
<dbReference type="EMBL" id="RBXR01000001">
    <property type="protein sequence ID" value="RKT67046.1"/>
    <property type="molecule type" value="Genomic_DNA"/>
</dbReference>
<dbReference type="AlphaFoldDB" id="A0A495X0G5"/>
<dbReference type="Pfam" id="PF08541">
    <property type="entry name" value="ACP_syn_III_C"/>
    <property type="match status" value="1"/>
</dbReference>
<keyword evidence="1" id="KW-0808">Transferase</keyword>
<name>A0A495X0G5_9PSEU</name>
<evidence type="ECO:0000313" key="6">
    <source>
        <dbReference type="Proteomes" id="UP000272729"/>
    </source>
</evidence>